<accession>A0A844F584</accession>
<dbReference type="InterPro" id="IPR046947">
    <property type="entry name" value="LytR-like"/>
</dbReference>
<dbReference type="PANTHER" id="PTHR37299:SF4">
    <property type="entry name" value="TRANSCRIPTIONAL REGULATOR"/>
    <property type="match status" value="1"/>
</dbReference>
<name>A0A844F584_CLOSV</name>
<gene>
    <name evidence="2" type="ORF">FYJ37_14360</name>
</gene>
<protein>
    <submittedName>
        <fullName evidence="2">LytTR family transcriptional regulator</fullName>
    </submittedName>
</protein>
<evidence type="ECO:0000313" key="2">
    <source>
        <dbReference type="EMBL" id="MSS41488.1"/>
    </source>
</evidence>
<dbReference type="GO" id="GO:0003677">
    <property type="term" value="F:DNA binding"/>
    <property type="evidence" value="ECO:0007669"/>
    <property type="project" value="InterPro"/>
</dbReference>
<dbReference type="GeneID" id="62696326"/>
<dbReference type="InterPro" id="IPR007492">
    <property type="entry name" value="LytTR_DNA-bd_dom"/>
</dbReference>
<dbReference type="Pfam" id="PF04397">
    <property type="entry name" value="LytTR"/>
    <property type="match status" value="1"/>
</dbReference>
<reference evidence="2 3" key="1">
    <citation type="submission" date="2019-08" db="EMBL/GenBank/DDBJ databases">
        <title>In-depth cultivation of the pig gut microbiome towards novel bacterial diversity and tailored functional studies.</title>
        <authorList>
            <person name="Wylensek D."/>
            <person name="Hitch T.C.A."/>
            <person name="Clavel T."/>
        </authorList>
    </citation>
    <scope>NUCLEOTIDE SEQUENCE [LARGE SCALE GENOMIC DNA]</scope>
    <source>
        <strain evidence="2 3">BL-389-WT-3D</strain>
    </source>
</reference>
<proteinExistence type="predicted"/>
<dbReference type="GO" id="GO:0000156">
    <property type="term" value="F:phosphorelay response regulator activity"/>
    <property type="evidence" value="ECO:0007669"/>
    <property type="project" value="InterPro"/>
</dbReference>
<feature type="domain" description="HTH LytTR-type" evidence="1">
    <location>
        <begin position="44"/>
        <end position="148"/>
    </location>
</feature>
<comment type="caution">
    <text evidence="2">The sequence shown here is derived from an EMBL/GenBank/DDBJ whole genome shotgun (WGS) entry which is preliminary data.</text>
</comment>
<dbReference type="Gene3D" id="2.40.50.1020">
    <property type="entry name" value="LytTr DNA-binding domain"/>
    <property type="match status" value="1"/>
</dbReference>
<sequence>MKIRIEIEDNLTEEEIIIRSGSLNAKVQMIQKAIAEAVDKEQKMSFFKGDTEYYLQLAEILFFETEDGEVYAHTRKETYQAKYRLYELEEALPRYFMRVSKSTILNTKRIYAITRTLPSSCTVEFQGTHKQAYVSRYYYKPLRDRLEEKR</sequence>
<dbReference type="RefSeq" id="WP_004605303.1">
    <property type="nucleotide sequence ID" value="NZ_AP024846.1"/>
</dbReference>
<organism evidence="2 3">
    <name type="scientific">Clostridium scindens (strain JCM 10418 / VPI 12708)</name>
    <dbReference type="NCBI Taxonomy" id="29347"/>
    <lineage>
        <taxon>Bacteria</taxon>
        <taxon>Bacillati</taxon>
        <taxon>Bacillota</taxon>
        <taxon>Clostridia</taxon>
        <taxon>Lachnospirales</taxon>
        <taxon>Lachnospiraceae</taxon>
    </lineage>
</organism>
<dbReference type="AlphaFoldDB" id="A0A844F584"/>
<dbReference type="EMBL" id="VUMB01000037">
    <property type="protein sequence ID" value="MSS41488.1"/>
    <property type="molecule type" value="Genomic_DNA"/>
</dbReference>
<dbReference type="SMART" id="SM00850">
    <property type="entry name" value="LytTR"/>
    <property type="match status" value="1"/>
</dbReference>
<evidence type="ECO:0000313" key="3">
    <source>
        <dbReference type="Proteomes" id="UP000462363"/>
    </source>
</evidence>
<evidence type="ECO:0000259" key="1">
    <source>
        <dbReference type="PROSITE" id="PS50930"/>
    </source>
</evidence>
<dbReference type="Proteomes" id="UP000462363">
    <property type="component" value="Unassembled WGS sequence"/>
</dbReference>
<dbReference type="PANTHER" id="PTHR37299">
    <property type="entry name" value="TRANSCRIPTIONAL REGULATOR-RELATED"/>
    <property type="match status" value="1"/>
</dbReference>
<dbReference type="PROSITE" id="PS50930">
    <property type="entry name" value="HTH_LYTTR"/>
    <property type="match status" value="1"/>
</dbReference>